<protein>
    <recommendedName>
        <fullName evidence="3">DUF4337 domain-containing protein</fullName>
    </recommendedName>
</protein>
<evidence type="ECO:0000313" key="2">
    <source>
        <dbReference type="EMBL" id="SVA83209.1"/>
    </source>
</evidence>
<keyword evidence="1" id="KW-0472">Membrane</keyword>
<evidence type="ECO:0000256" key="1">
    <source>
        <dbReference type="SAM" id="Phobius"/>
    </source>
</evidence>
<keyword evidence="1" id="KW-0812">Transmembrane</keyword>
<keyword evidence="1" id="KW-1133">Transmembrane helix</keyword>
<accession>A0A381Z201</accession>
<organism evidence="2">
    <name type="scientific">marine metagenome</name>
    <dbReference type="NCBI Taxonomy" id="408172"/>
    <lineage>
        <taxon>unclassified sequences</taxon>
        <taxon>metagenomes</taxon>
        <taxon>ecological metagenomes</taxon>
    </lineage>
</organism>
<proteinExistence type="predicted"/>
<name>A0A381Z201_9ZZZZ</name>
<dbReference type="AlphaFoldDB" id="A0A381Z201"/>
<feature type="transmembrane region" description="Helical" evidence="1">
    <location>
        <begin position="145"/>
        <end position="165"/>
    </location>
</feature>
<sequence>MDENEDSDMKMEVAMAALIAVLSISTASTAYFSHMENSSSTHNYHSSQSILVTANSLYLEANQAIIYDFNAFDDYYLASEAGNQSVADYYYSGLSQEAIDSLDRDTGPFDDQYFDEMYDYAVTTEEEGLILSERAAEENTASDEYQLAVLISAVGLSLVGWAALMQARNLKLTFMGCSMLALLLSVLQTLSVG</sequence>
<feature type="transmembrane region" description="Helical" evidence="1">
    <location>
        <begin position="172"/>
        <end position="190"/>
    </location>
</feature>
<gene>
    <name evidence="2" type="ORF">METZ01_LOCUS136063</name>
</gene>
<evidence type="ECO:0008006" key="3">
    <source>
        <dbReference type="Google" id="ProtNLM"/>
    </source>
</evidence>
<reference evidence="2" key="1">
    <citation type="submission" date="2018-05" db="EMBL/GenBank/DDBJ databases">
        <authorList>
            <person name="Lanie J.A."/>
            <person name="Ng W.-L."/>
            <person name="Kazmierczak K.M."/>
            <person name="Andrzejewski T.M."/>
            <person name="Davidsen T.M."/>
            <person name="Wayne K.J."/>
            <person name="Tettelin H."/>
            <person name="Glass J.I."/>
            <person name="Rusch D."/>
            <person name="Podicherti R."/>
            <person name="Tsui H.-C.T."/>
            <person name="Winkler M.E."/>
        </authorList>
    </citation>
    <scope>NUCLEOTIDE SEQUENCE</scope>
</reference>
<dbReference type="EMBL" id="UINC01019629">
    <property type="protein sequence ID" value="SVA83209.1"/>
    <property type="molecule type" value="Genomic_DNA"/>
</dbReference>